<dbReference type="EMBL" id="WLYK01000005">
    <property type="protein sequence ID" value="MTD14787.1"/>
    <property type="molecule type" value="Genomic_DNA"/>
</dbReference>
<protein>
    <submittedName>
        <fullName evidence="2">DUF1345 domain-containing protein</fullName>
    </submittedName>
</protein>
<dbReference type="InterPro" id="IPR009781">
    <property type="entry name" value="DUF1345"/>
</dbReference>
<name>A0A7K1FKV5_9ACTN</name>
<keyword evidence="1" id="KW-0472">Membrane</keyword>
<proteinExistence type="predicted"/>
<dbReference type="Proteomes" id="UP000460221">
    <property type="component" value="Unassembled WGS sequence"/>
</dbReference>
<dbReference type="RefSeq" id="WP_154768806.1">
    <property type="nucleotide sequence ID" value="NZ_WLYK01000005.1"/>
</dbReference>
<dbReference type="Pfam" id="PF07077">
    <property type="entry name" value="DUF1345"/>
    <property type="match status" value="1"/>
</dbReference>
<reference evidence="2 3" key="1">
    <citation type="submission" date="2019-11" db="EMBL/GenBank/DDBJ databases">
        <authorList>
            <person name="Jiang L.-Q."/>
        </authorList>
    </citation>
    <scope>NUCLEOTIDE SEQUENCE [LARGE SCALE GENOMIC DNA]</scope>
    <source>
        <strain evidence="2 3">YIM 132087</strain>
    </source>
</reference>
<feature type="transmembrane region" description="Helical" evidence="1">
    <location>
        <begin position="189"/>
        <end position="211"/>
    </location>
</feature>
<accession>A0A7K1FKV5</accession>
<gene>
    <name evidence="2" type="ORF">GIS00_12635</name>
</gene>
<sequence>MRMHWWYRDSNRQIAMIPVVLLGSVLQVPGGVTMKLLAAWNLGAIVYLLLVWLTFRERSSVQLRTLARLSERRRWFDRLVASKPQQIPQVAAAFALIAAAVALPRIEEQGVPVWLAFAQCGLAIVTSWMMLQAGYLLAYLGIYAKEGGLSFPGTPQPLAVDFAYFACAVGTTFATTDVEVTSSRLRRHVLLHGILAFVFNSLIVAILVGVVTTHLSS</sequence>
<feature type="transmembrane region" description="Helical" evidence="1">
    <location>
        <begin position="37"/>
        <end position="55"/>
    </location>
</feature>
<organism evidence="2 3">
    <name type="scientific">Nakamurella alba</name>
    <dbReference type="NCBI Taxonomy" id="2665158"/>
    <lineage>
        <taxon>Bacteria</taxon>
        <taxon>Bacillati</taxon>
        <taxon>Actinomycetota</taxon>
        <taxon>Actinomycetes</taxon>
        <taxon>Nakamurellales</taxon>
        <taxon>Nakamurellaceae</taxon>
        <taxon>Nakamurella</taxon>
    </lineage>
</organism>
<evidence type="ECO:0000256" key="1">
    <source>
        <dbReference type="SAM" id="Phobius"/>
    </source>
</evidence>
<keyword evidence="3" id="KW-1185">Reference proteome</keyword>
<dbReference type="AlphaFoldDB" id="A0A7K1FKV5"/>
<keyword evidence="1" id="KW-1133">Transmembrane helix</keyword>
<evidence type="ECO:0000313" key="3">
    <source>
        <dbReference type="Proteomes" id="UP000460221"/>
    </source>
</evidence>
<evidence type="ECO:0000313" key="2">
    <source>
        <dbReference type="EMBL" id="MTD14787.1"/>
    </source>
</evidence>
<keyword evidence="1" id="KW-0812">Transmembrane</keyword>
<comment type="caution">
    <text evidence="2">The sequence shown here is derived from an EMBL/GenBank/DDBJ whole genome shotgun (WGS) entry which is preliminary data.</text>
</comment>